<dbReference type="EMBL" id="BKAJ01000011">
    <property type="protein sequence ID" value="GEP53457.1"/>
    <property type="molecule type" value="Genomic_DNA"/>
</dbReference>
<dbReference type="Proteomes" id="UP000321058">
    <property type="component" value="Unassembled WGS sequence"/>
</dbReference>
<proteinExistence type="predicted"/>
<dbReference type="SUPFAM" id="SSF56281">
    <property type="entry name" value="Metallo-hydrolase/oxidoreductase"/>
    <property type="match status" value="1"/>
</dbReference>
<sequence>MTIYSYRYTKVLTDMLKEFGSEIWTADGTDVVAALGFDYPTRMAVIRLACGDLFIWSPIALTDGLRAEVDSLGKVRHLVAPNSLHHVFIADWKRAYPNAYLHAPPGLREKRKDLDFDGELANAPMPYWAGEIDQVLMLGNLITTEVVFFHAKSGTVLFTDLLQQFPANRFTGWRSLVAKWDLMVVPEPSVPRKFRLAFTNRSAARASIKHVLSWPAEKVLMAHGTPVRKDGRAFIAHAFRWLTG</sequence>
<dbReference type="InterPro" id="IPR036866">
    <property type="entry name" value="RibonucZ/Hydroxyglut_hydro"/>
</dbReference>
<dbReference type="PANTHER" id="PTHR33835:SF1">
    <property type="entry name" value="METALLO-BETA-LACTAMASE DOMAIN-CONTAINING PROTEIN"/>
    <property type="match status" value="1"/>
</dbReference>
<protein>
    <recommendedName>
        <fullName evidence="3">DUF4336 domain-containing protein</fullName>
    </recommendedName>
</protein>
<dbReference type="InterPro" id="IPR025638">
    <property type="entry name" value="DUF4336"/>
</dbReference>
<evidence type="ECO:0008006" key="3">
    <source>
        <dbReference type="Google" id="ProtNLM"/>
    </source>
</evidence>
<accession>A0A512N394</accession>
<dbReference type="AlphaFoldDB" id="A0A512N394"/>
<evidence type="ECO:0000313" key="2">
    <source>
        <dbReference type="Proteomes" id="UP000321058"/>
    </source>
</evidence>
<comment type="caution">
    <text evidence="1">The sequence shown here is derived from an EMBL/GenBank/DDBJ whole genome shotgun (WGS) entry which is preliminary data.</text>
</comment>
<dbReference type="PANTHER" id="PTHR33835">
    <property type="entry name" value="YALI0C07656P"/>
    <property type="match status" value="1"/>
</dbReference>
<gene>
    <name evidence="1" type="ORF">RSO01_06230</name>
</gene>
<dbReference type="Pfam" id="PF14234">
    <property type="entry name" value="DUF4336"/>
    <property type="match status" value="1"/>
</dbReference>
<organism evidence="1 2">
    <name type="scientific">Reyranella soli</name>
    <dbReference type="NCBI Taxonomy" id="1230389"/>
    <lineage>
        <taxon>Bacteria</taxon>
        <taxon>Pseudomonadati</taxon>
        <taxon>Pseudomonadota</taxon>
        <taxon>Alphaproteobacteria</taxon>
        <taxon>Hyphomicrobiales</taxon>
        <taxon>Reyranellaceae</taxon>
        <taxon>Reyranella</taxon>
    </lineage>
</organism>
<name>A0A512N394_9HYPH</name>
<reference evidence="1 2" key="1">
    <citation type="submission" date="2019-07" db="EMBL/GenBank/DDBJ databases">
        <title>Whole genome shotgun sequence of Reyranella soli NBRC 108950.</title>
        <authorList>
            <person name="Hosoyama A."/>
            <person name="Uohara A."/>
            <person name="Ohji S."/>
            <person name="Ichikawa N."/>
        </authorList>
    </citation>
    <scope>NUCLEOTIDE SEQUENCE [LARGE SCALE GENOMIC DNA]</scope>
    <source>
        <strain evidence="1 2">NBRC 108950</strain>
    </source>
</reference>
<keyword evidence="2" id="KW-1185">Reference proteome</keyword>
<evidence type="ECO:0000313" key="1">
    <source>
        <dbReference type="EMBL" id="GEP53457.1"/>
    </source>
</evidence>